<accession>A0A4Q9QUW7</accession>
<dbReference type="Proteomes" id="UP000291334">
    <property type="component" value="Unassembled WGS sequence"/>
</dbReference>
<reference evidence="3 4" key="1">
    <citation type="submission" date="2018-06" db="EMBL/GenBank/DDBJ databases">
        <title>Three novel Pseudomonas species isolated from symptomatic oak.</title>
        <authorList>
            <person name="Bueno-Gonzalez V."/>
            <person name="Brady C."/>
        </authorList>
    </citation>
    <scope>NUCLEOTIDE SEQUENCE [LARGE SCALE GENOMIC DNA]</scope>
    <source>
        <strain evidence="2 3">P26B</strain>
        <strain evidence="1 4">P6B</strain>
    </source>
</reference>
<sequence>MEPRHWATVPFDSCCQGVCVLKSSSVGAPFAVWPLLLLLTACASRTPEVPAPRPAEVRAQIHRLLPAQTPDREGWAADIYAAFAAQDIAPSTENICAVLAVTEQESTFQADPAVPGLARIARQEIDRRAASLYIPGFLVNAALRIESPTGKTYQQRLDSVRTEKQLSAIFDDFSSMVPLGRQLFGTLNPVRTGGPMQVSIAFAQSRADGYPYPVEGSIRQEVFSRRGGMYFGIAHLLGYPANYPAPIYRFADFNAGWYASRNAAFQSAVSSASGIPLALDGDLIIHGSHKAGATELAVRSLGKRLDMSERAIRRALEQGDSLAFESSRLYERVFALAQSAEGKALPRAILPGIVLESPKITRRLTTAWFAERVDSRHQRCMARAR</sequence>
<name>A0A4Q9QUW7_9GAMM</name>
<evidence type="ECO:0000313" key="4">
    <source>
        <dbReference type="Proteomes" id="UP000293172"/>
    </source>
</evidence>
<evidence type="ECO:0000313" key="3">
    <source>
        <dbReference type="Proteomes" id="UP000291334"/>
    </source>
</evidence>
<organism evidence="1 4">
    <name type="scientific">Phytopseudomonas dryadis</name>
    <dbReference type="NCBI Taxonomy" id="2487520"/>
    <lineage>
        <taxon>Bacteria</taxon>
        <taxon>Pseudomonadati</taxon>
        <taxon>Pseudomonadota</taxon>
        <taxon>Gammaproteobacteria</taxon>
        <taxon>Pseudomonadales</taxon>
        <taxon>Pseudomonadaceae</taxon>
        <taxon>Phytopseudomonas</taxon>
    </lineage>
</organism>
<proteinExistence type="predicted"/>
<dbReference type="AlphaFoldDB" id="A0A4Q9QUW7"/>
<dbReference type="EMBL" id="QJUL01000069">
    <property type="protein sequence ID" value="TBU84426.1"/>
    <property type="molecule type" value="Genomic_DNA"/>
</dbReference>
<dbReference type="InterPro" id="IPR011673">
    <property type="entry name" value="DUF1615"/>
</dbReference>
<keyword evidence="3" id="KW-1185">Reference proteome</keyword>
<comment type="caution">
    <text evidence="1">The sequence shown here is derived from an EMBL/GenBank/DDBJ whole genome shotgun (WGS) entry which is preliminary data.</text>
</comment>
<protein>
    <submittedName>
        <fullName evidence="1">DUF1615 domain-containing protein</fullName>
    </submittedName>
</protein>
<dbReference type="EMBL" id="QJUM01000030">
    <property type="protein sequence ID" value="TBV01527.1"/>
    <property type="molecule type" value="Genomic_DNA"/>
</dbReference>
<gene>
    <name evidence="2" type="ORF">DNK34_21030</name>
    <name evidence="1" type="ORF">DNK44_25335</name>
</gene>
<dbReference type="Pfam" id="PF07759">
    <property type="entry name" value="DUF1615"/>
    <property type="match status" value="1"/>
</dbReference>
<evidence type="ECO:0000313" key="2">
    <source>
        <dbReference type="EMBL" id="TBV01527.1"/>
    </source>
</evidence>
<evidence type="ECO:0000313" key="1">
    <source>
        <dbReference type="EMBL" id="TBU84426.1"/>
    </source>
</evidence>
<dbReference type="Proteomes" id="UP000293172">
    <property type="component" value="Unassembled WGS sequence"/>
</dbReference>
<dbReference type="OrthoDB" id="596976at2"/>